<gene>
    <name evidence="1" type="ORF">MM171A01268_0002</name>
</gene>
<dbReference type="EMBL" id="MT143633">
    <property type="protein sequence ID" value="QJA99173.1"/>
    <property type="molecule type" value="Genomic_DNA"/>
</dbReference>
<organism evidence="1">
    <name type="scientific">viral metagenome</name>
    <dbReference type="NCBI Taxonomy" id="1070528"/>
    <lineage>
        <taxon>unclassified sequences</taxon>
        <taxon>metagenomes</taxon>
        <taxon>organismal metagenomes</taxon>
    </lineage>
</organism>
<protein>
    <submittedName>
        <fullName evidence="1">Uncharacterized protein</fullName>
    </submittedName>
</protein>
<dbReference type="AlphaFoldDB" id="A0A6M3LWK6"/>
<reference evidence="1" key="1">
    <citation type="submission" date="2020-03" db="EMBL/GenBank/DDBJ databases">
        <title>The deep terrestrial virosphere.</title>
        <authorList>
            <person name="Holmfeldt K."/>
            <person name="Nilsson E."/>
            <person name="Simone D."/>
            <person name="Lopez-Fernandez M."/>
            <person name="Wu X."/>
            <person name="de Brujin I."/>
            <person name="Lundin D."/>
            <person name="Andersson A."/>
            <person name="Bertilsson S."/>
            <person name="Dopson M."/>
        </authorList>
    </citation>
    <scope>NUCLEOTIDE SEQUENCE</scope>
    <source>
        <strain evidence="1">MM171A01268</strain>
    </source>
</reference>
<accession>A0A6M3LWK6</accession>
<evidence type="ECO:0000313" key="1">
    <source>
        <dbReference type="EMBL" id="QJA99173.1"/>
    </source>
</evidence>
<sequence>MKTKIVQGAYISLEAKDALKREASKRGIFITRLVSEIIESATEKIIRKELRESGKDKTRKNKKPLL</sequence>
<proteinExistence type="predicted"/>
<name>A0A6M3LWK6_9ZZZZ</name>